<accession>A0A669DD06</accession>
<dbReference type="RefSeq" id="XP_003438485.1">
    <property type="nucleotide sequence ID" value="XM_003438437.4"/>
</dbReference>
<feature type="region of interest" description="Disordered" evidence="2">
    <location>
        <begin position="305"/>
        <end position="361"/>
    </location>
</feature>
<evidence type="ECO:0000313" key="4">
    <source>
        <dbReference type="Ensembl" id="ENSONIP00000058514.1"/>
    </source>
</evidence>
<evidence type="ECO:0000256" key="2">
    <source>
        <dbReference type="SAM" id="MobiDB-lite"/>
    </source>
</evidence>
<feature type="compositionally biased region" description="Basic and acidic residues" evidence="2">
    <location>
        <begin position="305"/>
        <end position="321"/>
    </location>
</feature>
<reference evidence="4" key="2">
    <citation type="submission" date="2025-08" db="UniProtKB">
        <authorList>
            <consortium name="Ensembl"/>
        </authorList>
    </citation>
    <scope>IDENTIFICATION</scope>
</reference>
<feature type="region of interest" description="Disordered" evidence="2">
    <location>
        <begin position="541"/>
        <end position="574"/>
    </location>
</feature>
<dbReference type="AlphaFoldDB" id="A0A669DD06"/>
<dbReference type="InParanoid" id="A0A669DD06"/>
<dbReference type="GeneID" id="100694835"/>
<dbReference type="CDD" id="cd23024">
    <property type="entry name" value="zf-HIT_ZNHIT2-3"/>
    <property type="match status" value="1"/>
</dbReference>
<dbReference type="InterPro" id="IPR039646">
    <property type="entry name" value="ZNHIT2"/>
</dbReference>
<organism evidence="4 5">
    <name type="scientific">Oreochromis niloticus</name>
    <name type="common">Nile tilapia</name>
    <name type="synonym">Tilapia nilotica</name>
    <dbReference type="NCBI Taxonomy" id="8128"/>
    <lineage>
        <taxon>Eukaryota</taxon>
        <taxon>Metazoa</taxon>
        <taxon>Chordata</taxon>
        <taxon>Craniata</taxon>
        <taxon>Vertebrata</taxon>
        <taxon>Euteleostomi</taxon>
        <taxon>Actinopterygii</taxon>
        <taxon>Neopterygii</taxon>
        <taxon>Teleostei</taxon>
        <taxon>Neoteleostei</taxon>
        <taxon>Acanthomorphata</taxon>
        <taxon>Ovalentaria</taxon>
        <taxon>Cichlomorphae</taxon>
        <taxon>Cichliformes</taxon>
        <taxon>Cichlidae</taxon>
        <taxon>African cichlids</taxon>
        <taxon>Pseudocrenilabrinae</taxon>
        <taxon>Oreochromini</taxon>
        <taxon>Oreochromis</taxon>
    </lineage>
</organism>
<dbReference type="PROSITE" id="PS51083">
    <property type="entry name" value="ZF_HIT"/>
    <property type="match status" value="1"/>
</dbReference>
<evidence type="ECO:0000256" key="1">
    <source>
        <dbReference type="PROSITE-ProRule" id="PRU00453"/>
    </source>
</evidence>
<keyword evidence="1" id="KW-0863">Zinc-finger</keyword>
<evidence type="ECO:0000313" key="5">
    <source>
        <dbReference type="Proteomes" id="UP000005207"/>
    </source>
</evidence>
<protein>
    <submittedName>
        <fullName evidence="4">Zinc finger, HIT-type containing 2</fullName>
    </submittedName>
</protein>
<gene>
    <name evidence="4" type="primary">znhit2</name>
</gene>
<name>A0A669DD06_ORENI</name>
<dbReference type="Proteomes" id="UP000005207">
    <property type="component" value="Linkage group LG13"/>
</dbReference>
<keyword evidence="5" id="KW-1185">Reference proteome</keyword>
<dbReference type="SUPFAM" id="SSF144232">
    <property type="entry name" value="HIT/MYND zinc finger-like"/>
    <property type="match status" value="1"/>
</dbReference>
<dbReference type="InterPro" id="IPR007529">
    <property type="entry name" value="Znf_HIT"/>
</dbReference>
<dbReference type="PANTHER" id="PTHR15555:SF0">
    <property type="entry name" value="ZINC FINGER HIT DOMAIN-CONTAINING PROTEIN 2"/>
    <property type="match status" value="1"/>
</dbReference>
<dbReference type="GO" id="GO:0008270">
    <property type="term" value="F:zinc ion binding"/>
    <property type="evidence" value="ECO:0007669"/>
    <property type="project" value="UniProtKB-UniRule"/>
</dbReference>
<evidence type="ECO:0000259" key="3">
    <source>
        <dbReference type="PROSITE" id="PS51083"/>
    </source>
</evidence>
<dbReference type="OMA" id="LMPDYKP"/>
<keyword evidence="1" id="KW-0862">Zinc</keyword>
<sequence>MNPVIRRGLPPSVRSLLTDIGPKEEWTDEEPETVTRDGILLPHRGATSGNEELLTPARSHDDAPDDDGGVSGRSGLCMLCKSKPPCYTCPRCNLQYCGLECYKSPDHSACSEEFYKESVLQELKEMGTTETEGRKKMQEILVGLKQKAEMTQGGMESLLKEVGVVSHDTDDREGEAAEKVQAVELLARLAELQQSGEGSATEIEDILGKLEEIGGGALIPGDTDEDAESAQGELDLADRLSGLEIDKLSEEELWELLNNKEKESFVSLMKDGALGGLVPLWKPWWEEHEEGGRALVEVLEEEVSRQERETVTTMERQDIDNGVKTSQGVQKRSKSKPKSLKGGTGKEMSEGKGSSAVPPVSSKIPKLSSLCPNPSPLVCYGLVNALFGYAFTLCLFNGDTDSLMFEFCDMILALSEALNSSKVFTSLQEALGCGEALILDGGYLDKEDLLAPARAVEAVAHIMTGRDRKDAAGYCLAALSQLRSVLSRAKMALSKDGEEAEKRRKYFLASKKCEFFQAWVLDNVHQIHRLAVELWREHSKRESARNSMQKAKTVVENLQKGKRKDSGKLIEELS</sequence>
<feature type="region of interest" description="Disordered" evidence="2">
    <location>
        <begin position="1"/>
        <end position="68"/>
    </location>
</feature>
<keyword evidence="1" id="KW-0479">Metal-binding</keyword>
<dbReference type="PANTHER" id="PTHR15555">
    <property type="entry name" value="ZINC FINGER HIT DOMAIN CONTAINING PROTEIN 2 PROTEIN FON -RELATED"/>
    <property type="match status" value="1"/>
</dbReference>
<dbReference type="Pfam" id="PF04438">
    <property type="entry name" value="zf-HIT"/>
    <property type="match status" value="1"/>
</dbReference>
<reference evidence="4" key="3">
    <citation type="submission" date="2025-09" db="UniProtKB">
        <authorList>
            <consortium name="Ensembl"/>
        </authorList>
    </citation>
    <scope>IDENTIFICATION</scope>
</reference>
<feature type="domain" description="HIT-type" evidence="3">
    <location>
        <begin position="77"/>
        <end position="110"/>
    </location>
</feature>
<dbReference type="Gene3D" id="3.30.60.190">
    <property type="match status" value="1"/>
</dbReference>
<proteinExistence type="predicted"/>
<dbReference type="CTD" id="741"/>
<dbReference type="Ensembl" id="ENSONIT00000076197.1">
    <property type="protein sequence ID" value="ENSONIP00000058514.1"/>
    <property type="gene ID" value="ENSONIG00000038829.1"/>
</dbReference>
<reference evidence="5" key="1">
    <citation type="submission" date="2012-01" db="EMBL/GenBank/DDBJ databases">
        <title>The Genome Sequence of Oreochromis niloticus (Nile Tilapia).</title>
        <authorList>
            <consortium name="Broad Institute Genome Assembly Team"/>
            <consortium name="Broad Institute Sequencing Platform"/>
            <person name="Di Palma F."/>
            <person name="Johnson J."/>
            <person name="Lander E.S."/>
            <person name="Lindblad-Toh K."/>
        </authorList>
    </citation>
    <scope>NUCLEOTIDE SEQUENCE [LARGE SCALE GENOMIC DNA]</scope>
</reference>
<dbReference type="GeneTree" id="ENSGT00390000017147"/>
<feature type="compositionally biased region" description="Basic and acidic residues" evidence="2">
    <location>
        <begin position="564"/>
        <end position="574"/>
    </location>
</feature>
<dbReference type="KEGG" id="onl:100694835"/>
<dbReference type="OrthoDB" id="10005492at2759"/>